<evidence type="ECO:0000256" key="1">
    <source>
        <dbReference type="SAM" id="SignalP"/>
    </source>
</evidence>
<comment type="caution">
    <text evidence="2">The sequence shown here is derived from an EMBL/GenBank/DDBJ whole genome shotgun (WGS) entry which is preliminary data.</text>
</comment>
<feature type="signal peptide" evidence="1">
    <location>
        <begin position="1"/>
        <end position="27"/>
    </location>
</feature>
<gene>
    <name evidence="2" type="ORF">GPZ80_06540</name>
</gene>
<reference evidence="2 3" key="1">
    <citation type="submission" date="2020-06" db="EMBL/GenBank/DDBJ databases">
        <title>Actinokineospora xiongansis sp. nov., isolated from soil of Baiyangdian.</title>
        <authorList>
            <person name="Zhang X."/>
        </authorList>
    </citation>
    <scope>NUCLEOTIDE SEQUENCE [LARGE SCALE GENOMIC DNA]</scope>
    <source>
        <strain evidence="2 3">HBU206404</strain>
    </source>
</reference>
<proteinExistence type="predicted"/>
<name>A0ABR7L2C3_9PSEU</name>
<keyword evidence="1" id="KW-0732">Signal</keyword>
<dbReference type="Proteomes" id="UP000734823">
    <property type="component" value="Unassembled WGS sequence"/>
</dbReference>
<accession>A0ABR7L2C3</accession>
<keyword evidence="3" id="KW-1185">Reference proteome</keyword>
<organism evidence="2 3">
    <name type="scientific">Actinokineospora xionganensis</name>
    <dbReference type="NCBI Taxonomy" id="2684470"/>
    <lineage>
        <taxon>Bacteria</taxon>
        <taxon>Bacillati</taxon>
        <taxon>Actinomycetota</taxon>
        <taxon>Actinomycetes</taxon>
        <taxon>Pseudonocardiales</taxon>
        <taxon>Pseudonocardiaceae</taxon>
        <taxon>Actinokineospora</taxon>
    </lineage>
</organism>
<dbReference type="RefSeq" id="WP_187219130.1">
    <property type="nucleotide sequence ID" value="NZ_JABVED010000003.1"/>
</dbReference>
<evidence type="ECO:0000313" key="3">
    <source>
        <dbReference type="Proteomes" id="UP000734823"/>
    </source>
</evidence>
<sequence>MGFSKSAVFVATTVAATLISGAAQASAAPELPGADTELRAELTEALAEGGTRFVPLSPTRVLDTRNGTGVPAAGPVGPAGSIEVSVAGKVPADAVAVALNVTGTGGTANTYITVWPSGLERPLASNVNLAPGETRPNGAVTEIGLDGFVSLYNNAGKTHLIADLAGYYTESTIDTAAYSTVEPVRIRDTRNVGGAVPAGQSIEIDFSAKVPASATAVTINLTGVGATQGTFVTAWPTGTDRPTASSLNLSSAAATPNQAIVALGADRKISLFNNAGSTHLIVDLVGYYSPESPYHFYPVEPWRNMDTRPGGGLDGGYYGNLPYTNLPAEIVAFTYNVTGTNTTANTFVTVWPAGIDLPTVSNLNLAPGQTSANMATVGVGYEDGERAVSFYNNAGYVDLIVDVSGVFATPPPPPAS</sequence>
<feature type="chain" id="PRO_5045203265" evidence="1">
    <location>
        <begin position="28"/>
        <end position="416"/>
    </location>
</feature>
<dbReference type="EMBL" id="JABVED010000003">
    <property type="protein sequence ID" value="MBC6446833.1"/>
    <property type="molecule type" value="Genomic_DNA"/>
</dbReference>
<evidence type="ECO:0000313" key="2">
    <source>
        <dbReference type="EMBL" id="MBC6446833.1"/>
    </source>
</evidence>
<protein>
    <submittedName>
        <fullName evidence="2">Uncharacterized protein</fullName>
    </submittedName>
</protein>